<dbReference type="Pfam" id="PF00072">
    <property type="entry name" value="Response_reg"/>
    <property type="match status" value="1"/>
</dbReference>
<protein>
    <submittedName>
        <fullName evidence="8">DNA-binding response regulator</fullName>
    </submittedName>
</protein>
<dbReference type="Gene3D" id="3.40.50.2300">
    <property type="match status" value="1"/>
</dbReference>
<dbReference type="InterPro" id="IPR001867">
    <property type="entry name" value="OmpR/PhoB-type_DNA-bd"/>
</dbReference>
<evidence type="ECO:0000256" key="4">
    <source>
        <dbReference type="PROSITE-ProRule" id="PRU00169"/>
    </source>
</evidence>
<sequence>MHVLVVGTPEDGSGSPAARLERLGHDVTCAATGAEALALHQEADLVLLDLDLPDIDGLELCRRIRAGGPVPVIAFTDSGTELDRVLGLWAGADDCLDKPYEFRELVARIEAVTRRTRPREPVRESLTVVSIGRLRVDAESREVLVGGRLVELTRKEFDLLYYLAQNSGKVVSRHQLMKEIWGDPRGEAIGARASRTVDTHVSSLRSKLGDSGWIRTVRGVGFRLGAG</sequence>
<evidence type="ECO:0000256" key="5">
    <source>
        <dbReference type="PROSITE-ProRule" id="PRU01091"/>
    </source>
</evidence>
<evidence type="ECO:0000313" key="8">
    <source>
        <dbReference type="EMBL" id="GHI24947.1"/>
    </source>
</evidence>
<dbReference type="GO" id="GO:0003677">
    <property type="term" value="F:DNA binding"/>
    <property type="evidence" value="ECO:0007669"/>
    <property type="project" value="UniProtKB-KW"/>
</dbReference>
<name>A0ABQ3PIW2_9ACTN</name>
<keyword evidence="3 5" id="KW-0238">DNA-binding</keyword>
<dbReference type="InterPro" id="IPR039420">
    <property type="entry name" value="WalR-like"/>
</dbReference>
<keyword evidence="2" id="KW-0902">Two-component regulatory system</keyword>
<keyword evidence="9" id="KW-1185">Reference proteome</keyword>
<comment type="caution">
    <text evidence="8">The sequence shown here is derived from an EMBL/GenBank/DDBJ whole genome shotgun (WGS) entry which is preliminary data.</text>
</comment>
<dbReference type="Proteomes" id="UP001052739">
    <property type="component" value="Unassembled WGS sequence"/>
</dbReference>
<reference evidence="8" key="1">
    <citation type="submission" date="2024-05" db="EMBL/GenBank/DDBJ databases">
        <title>Whole genome shotgun sequence of Streptomyces hydrogenans NBRC 13475.</title>
        <authorList>
            <person name="Komaki H."/>
            <person name="Tamura T."/>
        </authorList>
    </citation>
    <scope>NUCLEOTIDE SEQUENCE</scope>
    <source>
        <strain evidence="8">NBRC 13475</strain>
    </source>
</reference>
<evidence type="ECO:0000259" key="7">
    <source>
        <dbReference type="PROSITE" id="PS51755"/>
    </source>
</evidence>
<dbReference type="Gene3D" id="6.10.250.690">
    <property type="match status" value="1"/>
</dbReference>
<dbReference type="InterPro" id="IPR001789">
    <property type="entry name" value="Sig_transdc_resp-reg_receiver"/>
</dbReference>
<proteinExistence type="predicted"/>
<dbReference type="PANTHER" id="PTHR48111">
    <property type="entry name" value="REGULATOR OF RPOS"/>
    <property type="match status" value="1"/>
</dbReference>
<dbReference type="PROSITE" id="PS51755">
    <property type="entry name" value="OMPR_PHOB"/>
    <property type="match status" value="1"/>
</dbReference>
<dbReference type="SUPFAM" id="SSF52172">
    <property type="entry name" value="CheY-like"/>
    <property type="match status" value="1"/>
</dbReference>
<feature type="DNA-binding region" description="OmpR/PhoB-type" evidence="5">
    <location>
        <begin position="126"/>
        <end position="226"/>
    </location>
</feature>
<dbReference type="InterPro" id="IPR011006">
    <property type="entry name" value="CheY-like_superfamily"/>
</dbReference>
<evidence type="ECO:0000256" key="1">
    <source>
        <dbReference type="ARBA" id="ARBA00022553"/>
    </source>
</evidence>
<evidence type="ECO:0000313" key="9">
    <source>
        <dbReference type="Proteomes" id="UP001052739"/>
    </source>
</evidence>
<evidence type="ECO:0000256" key="3">
    <source>
        <dbReference type="ARBA" id="ARBA00023125"/>
    </source>
</evidence>
<dbReference type="EMBL" id="BNDW01000068">
    <property type="protein sequence ID" value="GHI24947.1"/>
    <property type="molecule type" value="Genomic_DNA"/>
</dbReference>
<feature type="modified residue" description="4-aspartylphosphate" evidence="4">
    <location>
        <position position="49"/>
    </location>
</feature>
<dbReference type="Pfam" id="PF00486">
    <property type="entry name" value="Trans_reg_C"/>
    <property type="match status" value="1"/>
</dbReference>
<keyword evidence="1 4" id="KW-0597">Phosphoprotein</keyword>
<dbReference type="SMART" id="SM00862">
    <property type="entry name" value="Trans_reg_C"/>
    <property type="match status" value="1"/>
</dbReference>
<evidence type="ECO:0000259" key="6">
    <source>
        <dbReference type="PROSITE" id="PS50110"/>
    </source>
</evidence>
<gene>
    <name evidence="8" type="ORF">Shyd_63180</name>
</gene>
<dbReference type="CDD" id="cd00383">
    <property type="entry name" value="trans_reg_C"/>
    <property type="match status" value="1"/>
</dbReference>
<dbReference type="PROSITE" id="PS50110">
    <property type="entry name" value="RESPONSE_REGULATORY"/>
    <property type="match status" value="1"/>
</dbReference>
<dbReference type="SMART" id="SM00448">
    <property type="entry name" value="REC"/>
    <property type="match status" value="1"/>
</dbReference>
<dbReference type="InterPro" id="IPR036388">
    <property type="entry name" value="WH-like_DNA-bd_sf"/>
</dbReference>
<feature type="domain" description="Response regulatory" evidence="6">
    <location>
        <begin position="2"/>
        <end position="113"/>
    </location>
</feature>
<dbReference type="RefSeq" id="WP_190221260.1">
    <property type="nucleotide sequence ID" value="NZ_BNBS01000001.1"/>
</dbReference>
<organism evidence="8 9">
    <name type="scientific">Streptomyces hydrogenans</name>
    <dbReference type="NCBI Taxonomy" id="1873719"/>
    <lineage>
        <taxon>Bacteria</taxon>
        <taxon>Bacillati</taxon>
        <taxon>Actinomycetota</taxon>
        <taxon>Actinomycetes</taxon>
        <taxon>Kitasatosporales</taxon>
        <taxon>Streptomycetaceae</taxon>
        <taxon>Streptomyces</taxon>
    </lineage>
</organism>
<accession>A0ABQ3PIW2</accession>
<feature type="domain" description="OmpR/PhoB-type" evidence="7">
    <location>
        <begin position="126"/>
        <end position="226"/>
    </location>
</feature>
<dbReference type="Gene3D" id="1.10.10.10">
    <property type="entry name" value="Winged helix-like DNA-binding domain superfamily/Winged helix DNA-binding domain"/>
    <property type="match status" value="1"/>
</dbReference>
<dbReference type="PANTHER" id="PTHR48111:SF40">
    <property type="entry name" value="PHOSPHATE REGULON TRANSCRIPTIONAL REGULATORY PROTEIN PHOB"/>
    <property type="match status" value="1"/>
</dbReference>
<evidence type="ECO:0000256" key="2">
    <source>
        <dbReference type="ARBA" id="ARBA00023012"/>
    </source>
</evidence>